<dbReference type="PANTHER" id="PTHR33408:SF4">
    <property type="entry name" value="TRANSPOSASE DDE DOMAIN-CONTAINING PROTEIN"/>
    <property type="match status" value="1"/>
</dbReference>
<reference evidence="4" key="1">
    <citation type="submission" date="2020-09" db="EMBL/GenBank/DDBJ databases">
        <title>Desulfogranum mesoprofundum gen. nov., sp. nov., a novel mesophilic, sulfate-reducing chemolithoautotroph isolated from a deep-sea hydrothermal vent chimney in the Suiyo Seamount.</title>
        <authorList>
            <person name="Hashimoto Y."/>
            <person name="Nakagawa S."/>
        </authorList>
    </citation>
    <scope>NUCLEOTIDE SEQUENCE</scope>
    <source>
        <strain evidence="4">KT2</strain>
    </source>
</reference>
<keyword evidence="5" id="KW-1185">Reference proteome</keyword>
<name>A0A8D5FM65_9BACT</name>
<evidence type="ECO:0000313" key="4">
    <source>
        <dbReference type="EMBL" id="BCL61583.1"/>
    </source>
</evidence>
<feature type="domain" description="Transposase DDE" evidence="3">
    <location>
        <begin position="378"/>
        <end position="510"/>
    </location>
</feature>
<dbReference type="PANTHER" id="PTHR33408">
    <property type="entry name" value="TRANSPOSASE"/>
    <property type="match status" value="1"/>
</dbReference>
<dbReference type="InterPro" id="IPR025668">
    <property type="entry name" value="Tnp_DDE_dom"/>
</dbReference>
<sequence>MARYKPYSYAQGKFIPIHFANQILPGTFEYTLNYLIDHELDLSIFNDRYHNDDSGAPAYDPKILLKIILFAYSRGIVSSRKIERACRENVIFMALSADSRPHFTTIADFISSMDKEIVSLFLEVLLVCDEQKLIGREMFAIDGCKMPSNASVTWSGTRADFQKKVTKMETAIANMVNHHHMNDQEKSDENIKEKKEKYVKSLCKNIKKVRKWLDNNDDRRGKGKRPVKSNITDNESAKMKTSKGVIQGYNGVTAVDSKTQVIVAAEAYGQGSEQDLLEPMIDKISENLQETGKDDDVFKDAKLLADSGYHTNKNMEMLAEKQIDAYVADNQFRKRDPRFKDYGRYKDRTRKERAKREGRKNLFVPADFTFPKDLSYCICPAGKRLYRSGGNIFTKGHHSVRFQAPQSACVPCKLRSKCLRYPDRTKTRQVAYFTGRMDKKKKTSCAEKMKRKIDSAAGRAIYSMRLAIGEPPFAHIRSTIGLNRFTLRSKKKVNIQWNLFCIIHNLKKVHAYGMGFV</sequence>
<protein>
    <submittedName>
        <fullName evidence="4">IS1182 family transposase</fullName>
    </submittedName>
</protein>
<dbReference type="InterPro" id="IPR008490">
    <property type="entry name" value="Transposase_InsH_N"/>
</dbReference>
<feature type="domain" description="Transposase InsH N-terminal" evidence="2">
    <location>
        <begin position="22"/>
        <end position="111"/>
    </location>
</feature>
<proteinExistence type="predicted"/>
<evidence type="ECO:0000259" key="2">
    <source>
        <dbReference type="Pfam" id="PF05598"/>
    </source>
</evidence>
<dbReference type="AlphaFoldDB" id="A0A8D5FM65"/>
<dbReference type="RefSeq" id="WP_228854018.1">
    <property type="nucleotide sequence ID" value="NZ_AP024086.1"/>
</dbReference>
<evidence type="ECO:0000259" key="3">
    <source>
        <dbReference type="Pfam" id="PF13751"/>
    </source>
</evidence>
<dbReference type="Pfam" id="PF13751">
    <property type="entry name" value="DDE_Tnp_1_6"/>
    <property type="match status" value="1"/>
</dbReference>
<evidence type="ECO:0000313" key="5">
    <source>
        <dbReference type="Proteomes" id="UP000826725"/>
    </source>
</evidence>
<evidence type="ECO:0000256" key="1">
    <source>
        <dbReference type="SAM" id="MobiDB-lite"/>
    </source>
</evidence>
<gene>
    <name evidence="4" type="ORF">DGMP_22760</name>
</gene>
<dbReference type="Proteomes" id="UP000826725">
    <property type="component" value="Chromosome"/>
</dbReference>
<feature type="region of interest" description="Disordered" evidence="1">
    <location>
        <begin position="214"/>
        <end position="238"/>
    </location>
</feature>
<dbReference type="KEGG" id="dbk:DGMP_22760"/>
<accession>A0A8D5FM65</accession>
<organism evidence="4 5">
    <name type="scientific">Desulfomarina profundi</name>
    <dbReference type="NCBI Taxonomy" id="2772557"/>
    <lineage>
        <taxon>Bacteria</taxon>
        <taxon>Pseudomonadati</taxon>
        <taxon>Thermodesulfobacteriota</taxon>
        <taxon>Desulfobulbia</taxon>
        <taxon>Desulfobulbales</taxon>
        <taxon>Desulfobulbaceae</taxon>
        <taxon>Desulfomarina</taxon>
    </lineage>
</organism>
<dbReference type="EMBL" id="AP024086">
    <property type="protein sequence ID" value="BCL61583.1"/>
    <property type="molecule type" value="Genomic_DNA"/>
</dbReference>
<dbReference type="Pfam" id="PF05598">
    <property type="entry name" value="DUF772"/>
    <property type="match status" value="1"/>
</dbReference>